<dbReference type="GO" id="GO:0005634">
    <property type="term" value="C:nucleus"/>
    <property type="evidence" value="ECO:0007669"/>
    <property type="project" value="UniProtKB-SubCell"/>
</dbReference>
<dbReference type="PANTHER" id="PTHR33669:SF4">
    <property type="entry name" value="NRR REPRESSOR HOMOLOG 2"/>
    <property type="match status" value="1"/>
</dbReference>
<evidence type="ECO:0000256" key="3">
    <source>
        <dbReference type="ARBA" id="ARBA00023242"/>
    </source>
</evidence>
<accession>A0AAQ3JML5</accession>
<protein>
    <submittedName>
        <fullName evidence="5">Uncharacterized protein</fullName>
    </submittedName>
</protein>
<reference evidence="5 6" key="1">
    <citation type="submission" date="2023-10" db="EMBL/GenBank/DDBJ databases">
        <title>Chromosome-scale genome assembly provides insights into flower coloration mechanisms of Canna indica.</title>
        <authorList>
            <person name="Li C."/>
        </authorList>
    </citation>
    <scope>NUCLEOTIDE SEQUENCE [LARGE SCALE GENOMIC DNA]</scope>
    <source>
        <tissue evidence="5">Flower</tissue>
    </source>
</reference>
<dbReference type="AlphaFoldDB" id="A0AAQ3JML5"/>
<comment type="subcellular location">
    <subcellularLocation>
        <location evidence="1">Nucleus</location>
    </subcellularLocation>
</comment>
<keyword evidence="3" id="KW-0539">Nucleus</keyword>
<organism evidence="5 6">
    <name type="scientific">Canna indica</name>
    <name type="common">Indian-shot</name>
    <dbReference type="NCBI Taxonomy" id="4628"/>
    <lineage>
        <taxon>Eukaryota</taxon>
        <taxon>Viridiplantae</taxon>
        <taxon>Streptophyta</taxon>
        <taxon>Embryophyta</taxon>
        <taxon>Tracheophyta</taxon>
        <taxon>Spermatophyta</taxon>
        <taxon>Magnoliopsida</taxon>
        <taxon>Liliopsida</taxon>
        <taxon>Zingiberales</taxon>
        <taxon>Cannaceae</taxon>
        <taxon>Canna</taxon>
    </lineage>
</organism>
<comment type="similarity">
    <text evidence="2">Belongs to the NPR1-interactor family.</text>
</comment>
<evidence type="ECO:0000256" key="4">
    <source>
        <dbReference type="SAM" id="MobiDB-lite"/>
    </source>
</evidence>
<feature type="compositionally biased region" description="Low complexity" evidence="4">
    <location>
        <begin position="8"/>
        <end position="18"/>
    </location>
</feature>
<dbReference type="PANTHER" id="PTHR33669">
    <property type="entry name" value="PROTEIN NEGATIVE REGULATOR OF RESISTANCE"/>
    <property type="match status" value="1"/>
</dbReference>
<evidence type="ECO:0000256" key="1">
    <source>
        <dbReference type="ARBA" id="ARBA00004123"/>
    </source>
</evidence>
<dbReference type="Pfam" id="PF15699">
    <property type="entry name" value="NPR1_interact"/>
    <property type="match status" value="1"/>
</dbReference>
<dbReference type="GO" id="GO:0010112">
    <property type="term" value="P:regulation of systemic acquired resistance"/>
    <property type="evidence" value="ECO:0007669"/>
    <property type="project" value="InterPro"/>
</dbReference>
<dbReference type="InterPro" id="IPR031425">
    <property type="entry name" value="NPR1/NH1-interacting"/>
</dbReference>
<sequence length="116" mass="13060">MEVGQSGKKPFPTSSTTPAPSPKRERDGGEQEEVEKFYGLIGRIRELRDLCGASSPFKRMKKEAVPLWKPTFELEDFERQDDAESSAAAAATLEEKRRKEKGKMIKEDSLDLNLSL</sequence>
<feature type="region of interest" description="Disordered" evidence="4">
    <location>
        <begin position="78"/>
        <end position="116"/>
    </location>
</feature>
<evidence type="ECO:0000313" key="6">
    <source>
        <dbReference type="Proteomes" id="UP001327560"/>
    </source>
</evidence>
<evidence type="ECO:0000313" key="5">
    <source>
        <dbReference type="EMBL" id="WOK92446.1"/>
    </source>
</evidence>
<name>A0AAQ3JML5_9LILI</name>
<evidence type="ECO:0000256" key="2">
    <source>
        <dbReference type="ARBA" id="ARBA00009937"/>
    </source>
</evidence>
<dbReference type="Proteomes" id="UP001327560">
    <property type="component" value="Chromosome 1"/>
</dbReference>
<feature type="region of interest" description="Disordered" evidence="4">
    <location>
        <begin position="1"/>
        <end position="32"/>
    </location>
</feature>
<proteinExistence type="inferred from homology"/>
<gene>
    <name evidence="5" type="ORF">Cni_G01137</name>
</gene>
<dbReference type="EMBL" id="CP136890">
    <property type="protein sequence ID" value="WOK92446.1"/>
    <property type="molecule type" value="Genomic_DNA"/>
</dbReference>
<feature type="compositionally biased region" description="Basic and acidic residues" evidence="4">
    <location>
        <begin position="93"/>
        <end position="109"/>
    </location>
</feature>
<keyword evidence="6" id="KW-1185">Reference proteome</keyword>